<protein>
    <submittedName>
        <fullName evidence="2">Uncharacterized protein</fullName>
    </submittedName>
</protein>
<keyword evidence="1" id="KW-0812">Transmembrane</keyword>
<organism evidence="2 3">
    <name type="scientific">Sphingobacterium athyrii</name>
    <dbReference type="NCBI Taxonomy" id="2152717"/>
    <lineage>
        <taxon>Bacteria</taxon>
        <taxon>Pseudomonadati</taxon>
        <taxon>Bacteroidota</taxon>
        <taxon>Sphingobacteriia</taxon>
        <taxon>Sphingobacteriales</taxon>
        <taxon>Sphingobacteriaceae</taxon>
        <taxon>Sphingobacterium</taxon>
    </lineage>
</organism>
<keyword evidence="3" id="KW-1185">Reference proteome</keyword>
<reference evidence="2 3" key="1">
    <citation type="submission" date="2018-04" db="EMBL/GenBank/DDBJ databases">
        <title>Sphingobacterium sp. M46 Genome.</title>
        <authorList>
            <person name="Cheng J."/>
            <person name="Li Y."/>
        </authorList>
    </citation>
    <scope>NUCLEOTIDE SEQUENCE [LARGE SCALE GENOMIC DNA]</scope>
    <source>
        <strain evidence="2 3">M46</strain>
    </source>
</reference>
<feature type="transmembrane region" description="Helical" evidence="1">
    <location>
        <begin position="147"/>
        <end position="163"/>
    </location>
</feature>
<evidence type="ECO:0000256" key="1">
    <source>
        <dbReference type="SAM" id="Phobius"/>
    </source>
</evidence>
<dbReference type="Proteomes" id="UP000250831">
    <property type="component" value="Unassembled WGS sequence"/>
</dbReference>
<dbReference type="AlphaFoldDB" id="A0A363NL27"/>
<dbReference type="EMBL" id="QCXX01000010">
    <property type="protein sequence ID" value="PUV21526.1"/>
    <property type="molecule type" value="Genomic_DNA"/>
</dbReference>
<comment type="caution">
    <text evidence="2">The sequence shown here is derived from an EMBL/GenBank/DDBJ whole genome shotgun (WGS) entry which is preliminary data.</text>
</comment>
<dbReference type="OrthoDB" id="955690at2"/>
<evidence type="ECO:0000313" key="2">
    <source>
        <dbReference type="EMBL" id="PUV21526.1"/>
    </source>
</evidence>
<gene>
    <name evidence="2" type="ORF">DCO56_27390</name>
</gene>
<dbReference type="RefSeq" id="WP_108636863.1">
    <property type="nucleotide sequence ID" value="NZ_QCXX01000010.1"/>
</dbReference>
<proteinExistence type="predicted"/>
<keyword evidence="1" id="KW-0472">Membrane</keyword>
<sequence length="164" mass="18744">MEKRSIYNWKSNLLGNKSKLYNNDSLIGSLESNDWTLDANVSIRSDQYSFKNKGLFNPYTEIRNKHGELIGDIEYNDWTGGATISLIEKKYKWSPRNMWMSAWKIENEQGQIAEINPSAMGNSGTIASVENNELLLSISLYLHKRTVVMYSLVALIPVFAILLF</sequence>
<evidence type="ECO:0000313" key="3">
    <source>
        <dbReference type="Proteomes" id="UP000250831"/>
    </source>
</evidence>
<keyword evidence="1" id="KW-1133">Transmembrane helix</keyword>
<accession>A0A363NL27</accession>
<name>A0A363NL27_9SPHI</name>